<keyword evidence="2" id="KW-1185">Reference proteome</keyword>
<name>F5XG28_MICPN</name>
<dbReference type="AlphaFoldDB" id="F5XG28"/>
<dbReference type="RefSeq" id="WP_013865780.1">
    <property type="nucleotide sequence ID" value="NC_015635.1"/>
</dbReference>
<dbReference type="KEGG" id="mph:MLP_49480"/>
<organism evidence="1 2">
    <name type="scientific">Microlunatus phosphovorus (strain ATCC 700054 / DSM 10555 / JCM 9379 / NBRC 101784 / NCIMB 13414 / VKM Ac-1990 / NM-1)</name>
    <dbReference type="NCBI Taxonomy" id="1032480"/>
    <lineage>
        <taxon>Bacteria</taxon>
        <taxon>Bacillati</taxon>
        <taxon>Actinomycetota</taxon>
        <taxon>Actinomycetes</taxon>
        <taxon>Propionibacteriales</taxon>
        <taxon>Propionibacteriaceae</taxon>
        <taxon>Microlunatus</taxon>
    </lineage>
</organism>
<dbReference type="EMBL" id="AP012204">
    <property type="protein sequence ID" value="BAK37962.1"/>
    <property type="molecule type" value="Genomic_DNA"/>
</dbReference>
<evidence type="ECO:0000313" key="2">
    <source>
        <dbReference type="Proteomes" id="UP000007947"/>
    </source>
</evidence>
<dbReference type="HOGENOM" id="CLU_2602118_0_0_11"/>
<proteinExistence type="predicted"/>
<dbReference type="Proteomes" id="UP000007947">
    <property type="component" value="Chromosome"/>
</dbReference>
<gene>
    <name evidence="1" type="ordered locus">MLP_49480</name>
</gene>
<reference evidence="1 2" key="1">
    <citation type="submission" date="2011-05" db="EMBL/GenBank/DDBJ databases">
        <title>Whole genome sequence of Microlunatus phosphovorus NM-1.</title>
        <authorList>
            <person name="Hosoyama A."/>
            <person name="Sasaki K."/>
            <person name="Harada T."/>
            <person name="Igarashi R."/>
            <person name="Kawakoshi A."/>
            <person name="Sasagawa M."/>
            <person name="Fukada J."/>
            <person name="Nakamura S."/>
            <person name="Katano Y."/>
            <person name="Hanada S."/>
            <person name="Kamagata Y."/>
            <person name="Nakamura N."/>
            <person name="Yamazaki S."/>
            <person name="Fujita N."/>
        </authorList>
    </citation>
    <scope>NUCLEOTIDE SEQUENCE [LARGE SCALE GENOMIC DNA]</scope>
    <source>
        <strain evidence="2">ATCC 700054 / DSM 10555 / JCM 9379 / NBRC 101784 / NCIMB 13414 / VKM Ac-1990 / NM-1</strain>
    </source>
</reference>
<sequence>MDDEQLEHLRLLAELDGSNVAQVIRDAIVAYTDRQFNDPAFAARVEEANQRRLDLVQKFGQQVTATSNASKVMAASSAD</sequence>
<protein>
    <submittedName>
        <fullName evidence="1">Uncharacterized protein</fullName>
    </submittedName>
</protein>
<accession>F5XG28</accession>
<evidence type="ECO:0000313" key="1">
    <source>
        <dbReference type="EMBL" id="BAK37962.1"/>
    </source>
</evidence>